<dbReference type="PROSITE" id="PS50893">
    <property type="entry name" value="ABC_TRANSPORTER_2"/>
    <property type="match status" value="1"/>
</dbReference>
<name>A0A1M6P0R4_9BACT</name>
<dbReference type="AlphaFoldDB" id="A0A1M6P0R4"/>
<dbReference type="Pfam" id="PF00005">
    <property type="entry name" value="ABC_tran"/>
    <property type="match status" value="1"/>
</dbReference>
<dbReference type="PANTHER" id="PTHR24220:SF86">
    <property type="entry name" value="ABC TRANSPORTER ABCH.1"/>
    <property type="match status" value="1"/>
</dbReference>
<evidence type="ECO:0000259" key="5">
    <source>
        <dbReference type="PROSITE" id="PS50893"/>
    </source>
</evidence>
<organism evidence="6 7">
    <name type="scientific">Desulfatibacillum alkenivorans DSM 16219</name>
    <dbReference type="NCBI Taxonomy" id="1121393"/>
    <lineage>
        <taxon>Bacteria</taxon>
        <taxon>Pseudomonadati</taxon>
        <taxon>Thermodesulfobacteriota</taxon>
        <taxon>Desulfobacteria</taxon>
        <taxon>Desulfobacterales</taxon>
        <taxon>Desulfatibacillaceae</taxon>
        <taxon>Desulfatibacillum</taxon>
    </lineage>
</organism>
<dbReference type="InterPro" id="IPR003593">
    <property type="entry name" value="AAA+_ATPase"/>
</dbReference>
<dbReference type="SUPFAM" id="SSF52540">
    <property type="entry name" value="P-loop containing nucleoside triphosphate hydrolases"/>
    <property type="match status" value="1"/>
</dbReference>
<dbReference type="GO" id="GO:0022857">
    <property type="term" value="F:transmembrane transporter activity"/>
    <property type="evidence" value="ECO:0007669"/>
    <property type="project" value="UniProtKB-ARBA"/>
</dbReference>
<accession>A0A1M6P0R4</accession>
<gene>
    <name evidence="6" type="ORF">SAMN02745216_02724</name>
</gene>
<dbReference type="FunFam" id="3.40.50.300:FF:000032">
    <property type="entry name" value="Export ABC transporter ATP-binding protein"/>
    <property type="match status" value="1"/>
</dbReference>
<keyword evidence="1" id="KW-0813">Transport</keyword>
<evidence type="ECO:0000313" key="7">
    <source>
        <dbReference type="Proteomes" id="UP000183994"/>
    </source>
</evidence>
<keyword evidence="7" id="KW-1185">Reference proteome</keyword>
<dbReference type="InterPro" id="IPR017871">
    <property type="entry name" value="ABC_transporter-like_CS"/>
</dbReference>
<dbReference type="InterPro" id="IPR015854">
    <property type="entry name" value="ABC_transpr_LolD-like"/>
</dbReference>
<dbReference type="GO" id="GO:0005524">
    <property type="term" value="F:ATP binding"/>
    <property type="evidence" value="ECO:0007669"/>
    <property type="project" value="UniProtKB-KW"/>
</dbReference>
<sequence>METILLKDAQKIFTLGGEKVHALDGVSLSIMPGDFVAVMGASGSGKSTLMNIFGCLDTLTSGEYFLEGRNVSGMGKKHLADIRNQRIGFVFQGFNLLPRTSALENVQLPLFYNRNKKGLNPKKLAAEALDRVGLANRMSHEPSQLSGGQQQRVAIARALVNDPAIILADEPTGNLDSKTTLDVLTLFKDLNQQGITIVLVTHEADVGEHARRVVAMRDGRIISDDLNGNNAEALAAVQPGTRQEAAS</sequence>
<protein>
    <submittedName>
        <fullName evidence="6">Putative ABC transport system ATP-binding protein</fullName>
    </submittedName>
</protein>
<proteinExistence type="inferred from homology"/>
<dbReference type="PANTHER" id="PTHR24220">
    <property type="entry name" value="IMPORT ATP-BINDING PROTEIN"/>
    <property type="match status" value="1"/>
</dbReference>
<dbReference type="Gene3D" id="3.40.50.300">
    <property type="entry name" value="P-loop containing nucleotide triphosphate hydrolases"/>
    <property type="match status" value="1"/>
</dbReference>
<dbReference type="OrthoDB" id="9809450at2"/>
<dbReference type="InterPro" id="IPR027417">
    <property type="entry name" value="P-loop_NTPase"/>
</dbReference>
<keyword evidence="2" id="KW-0547">Nucleotide-binding</keyword>
<keyword evidence="3 6" id="KW-0067">ATP-binding</keyword>
<dbReference type="PROSITE" id="PS00211">
    <property type="entry name" value="ABC_TRANSPORTER_1"/>
    <property type="match status" value="1"/>
</dbReference>
<dbReference type="STRING" id="1121393.SAMN02745216_02724"/>
<evidence type="ECO:0000313" key="6">
    <source>
        <dbReference type="EMBL" id="SHK01500.1"/>
    </source>
</evidence>
<dbReference type="EMBL" id="FQZU01000016">
    <property type="protein sequence ID" value="SHK01500.1"/>
    <property type="molecule type" value="Genomic_DNA"/>
</dbReference>
<dbReference type="GO" id="GO:0016887">
    <property type="term" value="F:ATP hydrolysis activity"/>
    <property type="evidence" value="ECO:0007669"/>
    <property type="project" value="InterPro"/>
</dbReference>
<feature type="domain" description="ABC transporter" evidence="5">
    <location>
        <begin position="4"/>
        <end position="243"/>
    </location>
</feature>
<reference evidence="7" key="1">
    <citation type="submission" date="2016-11" db="EMBL/GenBank/DDBJ databases">
        <authorList>
            <person name="Varghese N."/>
            <person name="Submissions S."/>
        </authorList>
    </citation>
    <scope>NUCLEOTIDE SEQUENCE [LARGE SCALE GENOMIC DNA]</scope>
    <source>
        <strain evidence="7">DSM 16219</strain>
    </source>
</reference>
<evidence type="ECO:0000256" key="2">
    <source>
        <dbReference type="ARBA" id="ARBA00022741"/>
    </source>
</evidence>
<dbReference type="GO" id="GO:0005886">
    <property type="term" value="C:plasma membrane"/>
    <property type="evidence" value="ECO:0007669"/>
    <property type="project" value="TreeGrafter"/>
</dbReference>
<dbReference type="SMART" id="SM00382">
    <property type="entry name" value="AAA"/>
    <property type="match status" value="1"/>
</dbReference>
<dbReference type="CDD" id="cd03255">
    <property type="entry name" value="ABC_MJ0796_LolCDE_FtsE"/>
    <property type="match status" value="1"/>
</dbReference>
<comment type="similarity">
    <text evidence="4">Belongs to the ABC transporter superfamily. Macrolide exporter (TC 3.A.1.122) family.</text>
</comment>
<dbReference type="GO" id="GO:0098796">
    <property type="term" value="C:membrane protein complex"/>
    <property type="evidence" value="ECO:0007669"/>
    <property type="project" value="UniProtKB-ARBA"/>
</dbReference>
<dbReference type="InterPro" id="IPR003439">
    <property type="entry name" value="ABC_transporter-like_ATP-bd"/>
</dbReference>
<dbReference type="Proteomes" id="UP000183994">
    <property type="component" value="Unassembled WGS sequence"/>
</dbReference>
<evidence type="ECO:0000256" key="4">
    <source>
        <dbReference type="ARBA" id="ARBA00038388"/>
    </source>
</evidence>
<dbReference type="InterPro" id="IPR017911">
    <property type="entry name" value="MacB-like_ATP-bd"/>
</dbReference>
<evidence type="ECO:0000256" key="3">
    <source>
        <dbReference type="ARBA" id="ARBA00022840"/>
    </source>
</evidence>
<evidence type="ECO:0000256" key="1">
    <source>
        <dbReference type="ARBA" id="ARBA00022448"/>
    </source>
</evidence>
<dbReference type="RefSeq" id="WP_073476669.1">
    <property type="nucleotide sequence ID" value="NZ_FQZU01000016.1"/>
</dbReference>